<dbReference type="InterPro" id="IPR001763">
    <property type="entry name" value="Rhodanese-like_dom"/>
</dbReference>
<feature type="transmembrane region" description="Helical" evidence="1">
    <location>
        <begin position="142"/>
        <end position="166"/>
    </location>
</feature>
<dbReference type="Pfam" id="PF00581">
    <property type="entry name" value="Rhodanese"/>
    <property type="match status" value="1"/>
</dbReference>
<evidence type="ECO:0000313" key="3">
    <source>
        <dbReference type="EMBL" id="MBR0658399.1"/>
    </source>
</evidence>
<keyword evidence="1" id="KW-0812">Transmembrane</keyword>
<evidence type="ECO:0000313" key="6">
    <source>
        <dbReference type="Proteomes" id="UP001138708"/>
    </source>
</evidence>
<feature type="transmembrane region" description="Helical" evidence="1">
    <location>
        <begin position="117"/>
        <end position="136"/>
    </location>
</feature>
<dbReference type="SMART" id="SM00450">
    <property type="entry name" value="RHOD"/>
    <property type="match status" value="1"/>
</dbReference>
<accession>A0A9X9WDI9</accession>
<comment type="caution">
    <text evidence="3">The sequence shown here is derived from an EMBL/GenBank/DDBJ whole genome shotgun (WGS) entry which is preliminary data.</text>
</comment>
<feature type="domain" description="Rhodanese" evidence="2">
    <location>
        <begin position="16"/>
        <end position="105"/>
    </location>
</feature>
<dbReference type="Proteomes" id="UP001138708">
    <property type="component" value="Unassembled WGS sequence"/>
</dbReference>
<proteinExistence type="predicted"/>
<reference evidence="3" key="1">
    <citation type="submission" date="2020-01" db="EMBL/GenBank/DDBJ databases">
        <authorList>
            <person name="Rat A."/>
        </authorList>
    </citation>
    <scope>NUCLEOTIDE SEQUENCE</scope>
    <source>
        <strain evidence="3">LMG 31161</strain>
    </source>
</reference>
<dbReference type="PROSITE" id="PS50206">
    <property type="entry name" value="RHODANESE_3"/>
    <property type="match status" value="1"/>
</dbReference>
<reference evidence="3" key="3">
    <citation type="journal article" date="2021" name="Syst. Appl. Microbiol.">
        <title>Roseomonas hellenica sp. nov., isolated from roots of wild-growing Alkanna tinctoria.</title>
        <authorList>
            <person name="Rat A."/>
            <person name="Naranjo H.D."/>
            <person name="Lebbe L."/>
            <person name="Cnockaert M."/>
            <person name="Krigas N."/>
            <person name="Grigoriadou K."/>
            <person name="Maloupa E."/>
            <person name="Willems A."/>
        </authorList>
    </citation>
    <scope>NUCLEOTIDE SEQUENCE</scope>
    <source>
        <strain evidence="3">LMG 31161</strain>
    </source>
</reference>
<reference evidence="4 5" key="2">
    <citation type="submission" date="2020-02" db="EMBL/GenBank/DDBJ databases">
        <authorList>
            <person name="Sun Q."/>
            <person name="Inoue M."/>
        </authorList>
    </citation>
    <scope>NUCLEOTIDE SEQUENCE [LARGE SCALE GENOMIC DNA]</scope>
    <source>
        <strain evidence="4 5">KCTC 22478</strain>
    </source>
</reference>
<dbReference type="SUPFAM" id="SSF52821">
    <property type="entry name" value="Rhodanese/Cell cycle control phosphatase"/>
    <property type="match status" value="1"/>
</dbReference>
<evidence type="ECO:0000313" key="4">
    <source>
        <dbReference type="EMBL" id="NKE17588.1"/>
    </source>
</evidence>
<dbReference type="Proteomes" id="UP000746741">
    <property type="component" value="Unassembled WGS sequence"/>
</dbReference>
<sequence length="175" mass="18080">MSLPAITPARAAEMLRNGEALLVDIREVDERARAHIPGSAHLPLSRLAEAELAVRAGQPVIFHCASGARTAQNAARLGERAGGCEAFIVEGGIAAWKAAGLPVAEDRKAPLPIMRQVQITAGSIVVLGVVLGELVAPGFYLIAGFVGAGLVFAGVSGTCLMANLLAAMPWNRQPA</sequence>
<dbReference type="EMBL" id="JAAEDK010000007">
    <property type="protein sequence ID" value="MBR0658399.1"/>
    <property type="molecule type" value="Genomic_DNA"/>
</dbReference>
<keyword evidence="1" id="KW-1133">Transmembrane helix</keyword>
<dbReference type="RefSeq" id="WP_168041502.1">
    <property type="nucleotide sequence ID" value="NZ_JAAEDK010000007.1"/>
</dbReference>
<dbReference type="PANTHER" id="PTHR44086:SF10">
    <property type="entry name" value="THIOSULFATE SULFURTRANSFERASE_RHODANESE-LIKE DOMAIN-CONTAINING PROTEIN 3"/>
    <property type="match status" value="1"/>
</dbReference>
<keyword evidence="1" id="KW-0472">Membrane</keyword>
<protein>
    <submittedName>
        <fullName evidence="3">DUF2892 domain-containing protein</fullName>
    </submittedName>
</protein>
<dbReference type="Pfam" id="PF11127">
    <property type="entry name" value="YgaP-like_TM"/>
    <property type="match status" value="1"/>
</dbReference>
<dbReference type="AlphaFoldDB" id="A0A9X9WDI9"/>
<evidence type="ECO:0000313" key="5">
    <source>
        <dbReference type="Proteomes" id="UP000746741"/>
    </source>
</evidence>
<dbReference type="EMBL" id="JAAVUP010000003">
    <property type="protein sequence ID" value="NKE17588.1"/>
    <property type="molecule type" value="Genomic_DNA"/>
</dbReference>
<name>A0A9X9WDI9_9PROT</name>
<dbReference type="PANTHER" id="PTHR44086">
    <property type="entry name" value="THIOSULFATE SULFURTRANSFERASE RDL2, MITOCHONDRIAL-RELATED"/>
    <property type="match status" value="1"/>
</dbReference>
<organism evidence="3 6">
    <name type="scientific">Neoroseomonas oryzicola</name>
    <dbReference type="NCBI Taxonomy" id="535904"/>
    <lineage>
        <taxon>Bacteria</taxon>
        <taxon>Pseudomonadati</taxon>
        <taxon>Pseudomonadota</taxon>
        <taxon>Alphaproteobacteria</taxon>
        <taxon>Acetobacterales</taxon>
        <taxon>Acetobacteraceae</taxon>
        <taxon>Neoroseomonas</taxon>
    </lineage>
</organism>
<dbReference type="Gene3D" id="6.10.140.1340">
    <property type="match status" value="1"/>
</dbReference>
<keyword evidence="5" id="KW-1185">Reference proteome</keyword>
<evidence type="ECO:0000259" key="2">
    <source>
        <dbReference type="PROSITE" id="PS50206"/>
    </source>
</evidence>
<dbReference type="InterPro" id="IPR021309">
    <property type="entry name" value="YgaP-like_TM"/>
</dbReference>
<gene>
    <name evidence="4" type="ORF">GWK15_11595</name>
    <name evidence="3" type="ORF">GXW75_03990</name>
</gene>
<evidence type="ECO:0000256" key="1">
    <source>
        <dbReference type="SAM" id="Phobius"/>
    </source>
</evidence>
<dbReference type="Gene3D" id="3.40.250.10">
    <property type="entry name" value="Rhodanese-like domain"/>
    <property type="match status" value="1"/>
</dbReference>
<dbReference type="GO" id="GO:0004792">
    <property type="term" value="F:thiosulfate-cyanide sulfurtransferase activity"/>
    <property type="evidence" value="ECO:0007669"/>
    <property type="project" value="TreeGrafter"/>
</dbReference>
<dbReference type="InterPro" id="IPR036873">
    <property type="entry name" value="Rhodanese-like_dom_sf"/>
</dbReference>